<dbReference type="PANTHER" id="PTHR33087">
    <property type="entry name" value="OS07G0539200 PROTEIN"/>
    <property type="match status" value="1"/>
</dbReference>
<feature type="region of interest" description="Disordered" evidence="2">
    <location>
        <begin position="210"/>
        <end position="299"/>
    </location>
</feature>
<feature type="compositionally biased region" description="Low complexity" evidence="2">
    <location>
        <begin position="232"/>
        <end position="260"/>
    </location>
</feature>
<proteinExistence type="predicted"/>
<feature type="compositionally biased region" description="Polar residues" evidence="2">
    <location>
        <begin position="600"/>
        <end position="612"/>
    </location>
</feature>
<dbReference type="GO" id="GO:0003676">
    <property type="term" value="F:nucleic acid binding"/>
    <property type="evidence" value="ECO:0007669"/>
    <property type="project" value="InterPro"/>
</dbReference>
<protein>
    <recommendedName>
        <fullName evidence="3">CCHC-type domain-containing protein</fullName>
    </recommendedName>
</protein>
<comment type="caution">
    <text evidence="4">The sequence shown here is derived from an EMBL/GenBank/DDBJ whole genome shotgun (WGS) entry which is preliminary data.</text>
</comment>
<dbReference type="PROSITE" id="PS50158">
    <property type="entry name" value="ZF_CCHC"/>
    <property type="match status" value="1"/>
</dbReference>
<dbReference type="SMART" id="SM00343">
    <property type="entry name" value="ZnF_C2HC"/>
    <property type="match status" value="2"/>
</dbReference>
<evidence type="ECO:0000259" key="3">
    <source>
        <dbReference type="PROSITE" id="PS50158"/>
    </source>
</evidence>
<evidence type="ECO:0000256" key="2">
    <source>
        <dbReference type="SAM" id="MobiDB-lite"/>
    </source>
</evidence>
<dbReference type="SUPFAM" id="SSF57756">
    <property type="entry name" value="Retrovirus zinc finger-like domains"/>
    <property type="match status" value="1"/>
</dbReference>
<organism evidence="4 5">
    <name type="scientific">Panicum virgatum</name>
    <name type="common">Blackwell switchgrass</name>
    <dbReference type="NCBI Taxonomy" id="38727"/>
    <lineage>
        <taxon>Eukaryota</taxon>
        <taxon>Viridiplantae</taxon>
        <taxon>Streptophyta</taxon>
        <taxon>Embryophyta</taxon>
        <taxon>Tracheophyta</taxon>
        <taxon>Spermatophyta</taxon>
        <taxon>Magnoliopsida</taxon>
        <taxon>Liliopsida</taxon>
        <taxon>Poales</taxon>
        <taxon>Poaceae</taxon>
        <taxon>PACMAD clade</taxon>
        <taxon>Panicoideae</taxon>
        <taxon>Panicodae</taxon>
        <taxon>Paniceae</taxon>
        <taxon>Panicinae</taxon>
        <taxon>Panicum</taxon>
        <taxon>Panicum sect. Hiantes</taxon>
    </lineage>
</organism>
<accession>A0A8T0SNI2</accession>
<sequence>MRKKERKKKSTPPLIISRSAIGRQQPAEPAASSMNPEIIGRNPSDAGPSRLSFGSPEGLCFSISDSDEDSEEDLHWIPPCSSPKGKKVACSSPKGNKVAADARPDPGGFMADARRAPRRRPPPPVGETDAQLHATPLVDAEGFQLVVNKHRLRSELRQPRRPPARRPVPADLIGRCFNCLAFDHVASRCSFPSRCLRCEEVGHVAKNCKRPRPVRGLRGRGRPVRRVHSSDAAAATRSRGVGRSAASASTASSGSASTGRPYSRPPSICAASPVGRPRSPSPPPVPVLPRGHPSRRPSMVVRTIPRSQELQREEDALAANALVVLVVGTRPSFAPYQVCRFIQDNYGIPGSNFTLHRHWPEDFIVIFRNNDDLLRVLNAPPVADMVLRFRRWSRLTMAEHDYMRCRVLLEIRGIPAHAWSAATAQLIRGDACSGPVPTPTTTARADSRRFQAAVWCSDPDLIPNKVVIRIPERVDPSIGAELLLRSEQIIHRQASLLHYNVEVEVLEVQDWTQLSSSEDSSESDENPGYCARSRSGPWPRKTVFQRLYEPEVDDRSPKSQGGDNHQVDAAKVAPAVVATLPLSLPLRFGRSPELRCAPGTRTSRSPAPQVSRNEVKRSGPGSGGLPDGAAEHVASLRPSSLVLETFDPMLVEFELSRSGVLCMPGQAETDNLLQQEASVLLSSEDSLLHGWDPMEWEAVLIDSGPPLDLGGIDASTGPPSPAPRSPASTGEAPDGPALVAQAGIGRSPVLPSRTDDHIALESVRFDFSPDHPRSAGSRRNVTLSRGSLEPLPLQFFEGVCTPVKEVVADFAASVCREPSPTVLVSTPPRRKVRVPPATPVAIRRSERLASKSRHRATKPAVQAQNVLMKRLGVTSPSRPPDATSYQRFVDTFSSTLTPSQAEALDVLLPAGLDMAFVAVSPLSP</sequence>
<reference evidence="4 5" key="1">
    <citation type="submission" date="2020-05" db="EMBL/GenBank/DDBJ databases">
        <title>WGS assembly of Panicum virgatum.</title>
        <authorList>
            <person name="Lovell J.T."/>
            <person name="Jenkins J."/>
            <person name="Shu S."/>
            <person name="Juenger T.E."/>
            <person name="Schmutz J."/>
        </authorList>
    </citation>
    <scope>NUCLEOTIDE SEQUENCE [LARGE SCALE GENOMIC DNA]</scope>
    <source>
        <strain evidence="5">cv. AP13</strain>
    </source>
</reference>
<dbReference type="InterPro" id="IPR001878">
    <property type="entry name" value="Znf_CCHC"/>
</dbReference>
<dbReference type="EMBL" id="CM029045">
    <property type="protein sequence ID" value="KAG2598628.1"/>
    <property type="molecule type" value="Genomic_DNA"/>
</dbReference>
<evidence type="ECO:0000256" key="1">
    <source>
        <dbReference type="PROSITE-ProRule" id="PRU00047"/>
    </source>
</evidence>
<keyword evidence="1" id="KW-0479">Metal-binding</keyword>
<dbReference type="InterPro" id="IPR053253">
    <property type="entry name" value="Sex_diff_modulator"/>
</dbReference>
<dbReference type="InterPro" id="IPR036875">
    <property type="entry name" value="Znf_CCHC_sf"/>
</dbReference>
<keyword evidence="5" id="KW-1185">Reference proteome</keyword>
<dbReference type="GO" id="GO:0008270">
    <property type="term" value="F:zinc ion binding"/>
    <property type="evidence" value="ECO:0007669"/>
    <property type="project" value="UniProtKB-KW"/>
</dbReference>
<keyword evidence="1" id="KW-0863">Zinc-finger</keyword>
<feature type="domain" description="CCHC-type" evidence="3">
    <location>
        <begin position="194"/>
        <end position="210"/>
    </location>
</feature>
<feature type="region of interest" description="Disordered" evidence="2">
    <location>
        <begin position="514"/>
        <end position="537"/>
    </location>
</feature>
<dbReference type="Gene3D" id="4.10.60.10">
    <property type="entry name" value="Zinc finger, CCHC-type"/>
    <property type="match status" value="1"/>
</dbReference>
<dbReference type="PANTHER" id="PTHR33087:SF38">
    <property type="entry name" value="OS10G0201600 PROTEIN"/>
    <property type="match status" value="1"/>
</dbReference>
<evidence type="ECO:0000313" key="4">
    <source>
        <dbReference type="EMBL" id="KAG2598628.1"/>
    </source>
</evidence>
<dbReference type="AlphaFoldDB" id="A0A8T0SNI2"/>
<gene>
    <name evidence="4" type="ORF">PVAP13_5KG405007</name>
</gene>
<keyword evidence="1" id="KW-0862">Zinc</keyword>
<feature type="region of interest" description="Disordered" evidence="2">
    <location>
        <begin position="591"/>
        <end position="630"/>
    </location>
</feature>
<feature type="region of interest" description="Disordered" evidence="2">
    <location>
        <begin position="707"/>
        <end position="739"/>
    </location>
</feature>
<dbReference type="Proteomes" id="UP000823388">
    <property type="component" value="Chromosome 5K"/>
</dbReference>
<feature type="compositionally biased region" description="Basic residues" evidence="2">
    <location>
        <begin position="1"/>
        <end position="10"/>
    </location>
</feature>
<feature type="compositionally biased region" description="Basic residues" evidence="2">
    <location>
        <begin position="210"/>
        <end position="227"/>
    </location>
</feature>
<evidence type="ECO:0000313" key="5">
    <source>
        <dbReference type="Proteomes" id="UP000823388"/>
    </source>
</evidence>
<feature type="region of interest" description="Disordered" evidence="2">
    <location>
        <begin position="1"/>
        <end position="130"/>
    </location>
</feature>
<name>A0A8T0SNI2_PANVG</name>